<dbReference type="NCBIfam" id="TIGR00391">
    <property type="entry name" value="hydA"/>
    <property type="match status" value="1"/>
</dbReference>
<dbReference type="InterPro" id="IPR001821">
    <property type="entry name" value="NiFe_hydrogenase_ssu"/>
</dbReference>
<comment type="subunit">
    <text evidence="5">Heterodimer of a large and a small subunit.</text>
</comment>
<evidence type="ECO:0000256" key="10">
    <source>
        <dbReference type="ARBA" id="ARBA00022729"/>
    </source>
</evidence>
<evidence type="ECO:0000256" key="9">
    <source>
        <dbReference type="ARBA" id="ARBA00022723"/>
    </source>
</evidence>
<keyword evidence="20" id="KW-1185">Reference proteome</keyword>
<evidence type="ECO:0000313" key="20">
    <source>
        <dbReference type="Proteomes" id="UP001564408"/>
    </source>
</evidence>
<evidence type="ECO:0000259" key="18">
    <source>
        <dbReference type="Pfam" id="PF14720"/>
    </source>
</evidence>
<keyword evidence="7" id="KW-1003">Cell membrane</keyword>
<comment type="cofactor">
    <cofactor evidence="2">
        <name>[4Fe-4S] cluster</name>
        <dbReference type="ChEBI" id="CHEBI:49883"/>
    </cofactor>
</comment>
<keyword evidence="8" id="KW-0004">4Fe-4S</keyword>
<dbReference type="RefSeq" id="WP_369668162.1">
    <property type="nucleotide sequence ID" value="NZ_JBDKXB010000028.1"/>
</dbReference>
<evidence type="ECO:0000256" key="15">
    <source>
        <dbReference type="ARBA" id="ARBA00023291"/>
    </source>
</evidence>
<keyword evidence="10" id="KW-0732">Signal</keyword>
<evidence type="ECO:0000256" key="1">
    <source>
        <dbReference type="ARBA" id="ARBA00001927"/>
    </source>
</evidence>
<evidence type="ECO:0000256" key="16">
    <source>
        <dbReference type="ARBA" id="ARBA00048757"/>
    </source>
</evidence>
<name>A0ABV4BGV9_9GAMM</name>
<comment type="catalytic activity">
    <reaction evidence="16">
        <text>H2 + A = AH2</text>
        <dbReference type="Rhea" id="RHEA:12116"/>
        <dbReference type="ChEBI" id="CHEBI:13193"/>
        <dbReference type="ChEBI" id="CHEBI:17499"/>
        <dbReference type="ChEBI" id="CHEBI:18276"/>
        <dbReference type="EC" id="1.12.99.6"/>
    </reaction>
</comment>
<evidence type="ECO:0000256" key="11">
    <source>
        <dbReference type="ARBA" id="ARBA00023002"/>
    </source>
</evidence>
<evidence type="ECO:0000256" key="5">
    <source>
        <dbReference type="ARBA" id="ARBA00011771"/>
    </source>
</evidence>
<evidence type="ECO:0000256" key="6">
    <source>
        <dbReference type="ARBA" id="ARBA00012082"/>
    </source>
</evidence>
<evidence type="ECO:0000256" key="4">
    <source>
        <dbReference type="ARBA" id="ARBA00006605"/>
    </source>
</evidence>
<accession>A0ABV4BGV9</accession>
<evidence type="ECO:0000259" key="17">
    <source>
        <dbReference type="Pfam" id="PF01058"/>
    </source>
</evidence>
<keyword evidence="9" id="KW-0479">Metal-binding</keyword>
<comment type="similarity">
    <text evidence="4">Belongs to the [NiFe]/[NiFeSe] hydrogenase small subunit family.</text>
</comment>
<dbReference type="PANTHER" id="PTHR30013">
    <property type="entry name" value="NIFE / NIFESE HYDROGENASE SMALL SUBUNIT FAMILY MEMBER"/>
    <property type="match status" value="1"/>
</dbReference>
<dbReference type="PIRSF" id="PIRSF000310">
    <property type="entry name" value="NiFe_hyd_ssu"/>
    <property type="match status" value="1"/>
</dbReference>
<evidence type="ECO:0000256" key="12">
    <source>
        <dbReference type="ARBA" id="ARBA00023004"/>
    </source>
</evidence>
<keyword evidence="12" id="KW-0408">Iron</keyword>
<reference evidence="19 20" key="1">
    <citation type="submission" date="2024-05" db="EMBL/GenBank/DDBJ databases">
        <title>Genome Sequence and Characterization of the New Strain Purple Sulfur Bacterium of Genus Thioalkalicoccus.</title>
        <authorList>
            <person name="Bryantseva I.A."/>
            <person name="Kyndt J.A."/>
            <person name="Imhoff J.F."/>
        </authorList>
    </citation>
    <scope>NUCLEOTIDE SEQUENCE [LARGE SCALE GENOMIC DNA]</scope>
    <source>
        <strain evidence="19 20">Um2</strain>
    </source>
</reference>
<gene>
    <name evidence="19" type="ORF">ABC977_15325</name>
</gene>
<dbReference type="Pfam" id="PF01058">
    <property type="entry name" value="Oxidored_q6"/>
    <property type="match status" value="1"/>
</dbReference>
<feature type="domain" description="NADH:ubiquinone oxidoreductase-like 20kDa subunit" evidence="17">
    <location>
        <begin position="62"/>
        <end position="207"/>
    </location>
</feature>
<dbReference type="Proteomes" id="UP001564408">
    <property type="component" value="Unassembled WGS sequence"/>
</dbReference>
<dbReference type="Gene3D" id="4.10.480.10">
    <property type="entry name" value="Cytochrome-c3 hydrogenase, C-terminal domain"/>
    <property type="match status" value="1"/>
</dbReference>
<keyword evidence="13" id="KW-0411">Iron-sulfur</keyword>
<evidence type="ECO:0000256" key="7">
    <source>
        <dbReference type="ARBA" id="ARBA00022475"/>
    </source>
</evidence>
<evidence type="ECO:0000256" key="3">
    <source>
        <dbReference type="ARBA" id="ARBA00004236"/>
    </source>
</evidence>
<dbReference type="Pfam" id="PF14720">
    <property type="entry name" value="NiFe_hyd_SSU_C"/>
    <property type="match status" value="1"/>
</dbReference>
<comment type="caution">
    <text evidence="19">The sequence shown here is derived from an EMBL/GenBank/DDBJ whole genome shotgun (WGS) entry which is preliminary data.</text>
</comment>
<proteinExistence type="inferred from homology"/>
<dbReference type="EMBL" id="JBDKXB010000028">
    <property type="protein sequence ID" value="MEY6433775.1"/>
    <property type="molecule type" value="Genomic_DNA"/>
</dbReference>
<dbReference type="PROSITE" id="PS51318">
    <property type="entry name" value="TAT"/>
    <property type="match status" value="1"/>
</dbReference>
<evidence type="ECO:0000256" key="8">
    <source>
        <dbReference type="ARBA" id="ARBA00022485"/>
    </source>
</evidence>
<feature type="domain" description="Cytochrome-c3 hydrogenase C-terminal" evidence="18">
    <location>
        <begin position="227"/>
        <end position="308"/>
    </location>
</feature>
<evidence type="ECO:0000313" key="19">
    <source>
        <dbReference type="EMBL" id="MEY6433775.1"/>
    </source>
</evidence>
<dbReference type="PRINTS" id="PR00614">
    <property type="entry name" value="NIHGNASESMLL"/>
</dbReference>
<dbReference type="InterPro" id="IPR006137">
    <property type="entry name" value="NADH_UbQ_OxRdtase-like_20kDa"/>
</dbReference>
<dbReference type="InterPro" id="IPR006311">
    <property type="entry name" value="TAT_signal"/>
</dbReference>
<evidence type="ECO:0000256" key="14">
    <source>
        <dbReference type="ARBA" id="ARBA00023136"/>
    </source>
</evidence>
<sequence>MPITDTFYEAMRRRGISRRRFLEFCGVTAASLGLAPSFAGHIAEAMETKPRIPVIWLHGLECTCCSESFIRSAHPLASDIILSMISLDYQDLIMAAAGHQAEAILEETREKYKGRYLLAVEGNAPLEQDGMSCIVAGRPFVEQLHEMAADAQAVVAWGTCASWGCVQAAHPNPTRATPVHQVIRDKPVIKVPGCPPIAEVMTGVLTYMLTFERLPPLDRQGRPLMFYGQRIHDKCYRRPHFDAGQFVEAWDDEGARRGYCLYKMGCKGPTTYNACSTVGWNTGVSFPIQSGHGCIGCSENAFWDQSGFYQQVTDTRVFGVEANADRVGLAAAGAVGAAIAAHATVSLLKHRRPSSTTEEDKP</sequence>
<keyword evidence="11" id="KW-0560">Oxidoreductase</keyword>
<keyword evidence="15" id="KW-0003">3Fe-4S</keyword>
<protein>
    <recommendedName>
        <fullName evidence="6">hydrogenase (acceptor)</fullName>
        <ecNumber evidence="6">1.12.99.6</ecNumber>
    </recommendedName>
</protein>
<organism evidence="19 20">
    <name type="scientific">Thioalkalicoccus limnaeus</name>
    <dbReference type="NCBI Taxonomy" id="120681"/>
    <lineage>
        <taxon>Bacteria</taxon>
        <taxon>Pseudomonadati</taxon>
        <taxon>Pseudomonadota</taxon>
        <taxon>Gammaproteobacteria</taxon>
        <taxon>Chromatiales</taxon>
        <taxon>Chromatiaceae</taxon>
        <taxon>Thioalkalicoccus</taxon>
    </lineage>
</organism>
<evidence type="ECO:0000256" key="13">
    <source>
        <dbReference type="ARBA" id="ARBA00023014"/>
    </source>
</evidence>
<comment type="cofactor">
    <cofactor evidence="1">
        <name>[3Fe-4S] cluster</name>
        <dbReference type="ChEBI" id="CHEBI:21137"/>
    </cofactor>
</comment>
<dbReference type="SUPFAM" id="SSF56770">
    <property type="entry name" value="HydA/Nqo6-like"/>
    <property type="match status" value="1"/>
</dbReference>
<dbReference type="InterPro" id="IPR037148">
    <property type="entry name" value="NiFe-Hase_small_C_sf"/>
</dbReference>
<evidence type="ECO:0000256" key="2">
    <source>
        <dbReference type="ARBA" id="ARBA00001966"/>
    </source>
</evidence>
<keyword evidence="14" id="KW-0472">Membrane</keyword>
<dbReference type="EC" id="1.12.99.6" evidence="6"/>
<dbReference type="PANTHER" id="PTHR30013:SF6">
    <property type="entry name" value="HYDROGENASE-1 SMALL CHAIN"/>
    <property type="match status" value="1"/>
</dbReference>
<dbReference type="NCBIfam" id="TIGR01409">
    <property type="entry name" value="TAT_signal_seq"/>
    <property type="match status" value="1"/>
</dbReference>
<dbReference type="InterPro" id="IPR027394">
    <property type="entry name" value="Cytochrome-c3_hydrogenase_C"/>
</dbReference>
<dbReference type="Gene3D" id="3.40.50.700">
    <property type="entry name" value="NADH:ubiquinone oxidoreductase-like, 20kDa subunit"/>
    <property type="match status" value="1"/>
</dbReference>
<dbReference type="InterPro" id="IPR037024">
    <property type="entry name" value="NiFe_Hase_small_N_sf"/>
</dbReference>
<comment type="subcellular location">
    <subcellularLocation>
        <location evidence="3">Cell membrane</location>
    </subcellularLocation>
</comment>
<dbReference type="InterPro" id="IPR019546">
    <property type="entry name" value="TAT_signal_bac_arc"/>
</dbReference>